<dbReference type="PROSITE" id="PS51729">
    <property type="entry name" value="GNAT_YJDJ"/>
    <property type="match status" value="1"/>
</dbReference>
<reference evidence="3" key="1">
    <citation type="submission" date="2017-01" db="EMBL/GenBank/DDBJ databases">
        <authorList>
            <person name="Varghese N."/>
            <person name="Submissions S."/>
        </authorList>
    </citation>
    <scope>NUCLEOTIDE SEQUENCE [LARGE SCALE GENOMIC DNA]</scope>
    <source>
        <strain evidence="3">DSM 24913</strain>
    </source>
</reference>
<dbReference type="Proteomes" id="UP000185639">
    <property type="component" value="Unassembled WGS sequence"/>
</dbReference>
<dbReference type="PANTHER" id="PTHR31435">
    <property type="entry name" value="PROTEIN NATD1"/>
    <property type="match status" value="1"/>
</dbReference>
<gene>
    <name evidence="2" type="ORF">SAMN05421686_104240</name>
</gene>
<keyword evidence="3" id="KW-1185">Reference proteome</keyword>
<dbReference type="SUPFAM" id="SSF55729">
    <property type="entry name" value="Acyl-CoA N-acyltransferases (Nat)"/>
    <property type="match status" value="1"/>
</dbReference>
<evidence type="ECO:0000313" key="3">
    <source>
        <dbReference type="Proteomes" id="UP000185639"/>
    </source>
</evidence>
<proteinExistence type="predicted"/>
<dbReference type="InterPro" id="IPR031165">
    <property type="entry name" value="GNAT_YJDJ"/>
</dbReference>
<dbReference type="Gene3D" id="3.40.630.30">
    <property type="match status" value="1"/>
</dbReference>
<dbReference type="InterPro" id="IPR045057">
    <property type="entry name" value="Gcn5-rel_NAT"/>
</dbReference>
<dbReference type="Pfam" id="PF14542">
    <property type="entry name" value="Acetyltransf_CG"/>
    <property type="match status" value="1"/>
</dbReference>
<evidence type="ECO:0000259" key="1">
    <source>
        <dbReference type="PROSITE" id="PS51729"/>
    </source>
</evidence>
<organism evidence="2 3">
    <name type="scientific">Thalassolituus maritimus</name>
    <dbReference type="NCBI Taxonomy" id="484498"/>
    <lineage>
        <taxon>Bacteria</taxon>
        <taxon>Pseudomonadati</taxon>
        <taxon>Pseudomonadota</taxon>
        <taxon>Gammaproteobacteria</taxon>
        <taxon>Oceanospirillales</taxon>
        <taxon>Oceanospirillaceae</taxon>
        <taxon>Thalassolituus</taxon>
    </lineage>
</organism>
<dbReference type="RefSeq" id="WP_245820071.1">
    <property type="nucleotide sequence ID" value="NZ_FTOH01000004.1"/>
</dbReference>
<name>A0A1N7LV84_9GAMM</name>
<sequence>MMVKHETEKSRFVIEQDGKECVLDYVLKGDQVNFTHTYVPFALRGKGLAEELVGSGLRWANENSLNIKASCWYVKKFL</sequence>
<dbReference type="AlphaFoldDB" id="A0A1N7LV84"/>
<dbReference type="PANTHER" id="PTHR31435:SF9">
    <property type="entry name" value="PROTEIN NATD1"/>
    <property type="match status" value="1"/>
</dbReference>
<dbReference type="STRING" id="484498.SAMN05421686_104240"/>
<evidence type="ECO:0000313" key="2">
    <source>
        <dbReference type="EMBL" id="SIS77746.1"/>
    </source>
</evidence>
<dbReference type="EMBL" id="FTOH01000004">
    <property type="protein sequence ID" value="SIS77746.1"/>
    <property type="molecule type" value="Genomic_DNA"/>
</dbReference>
<accession>A0A1N7LV84</accession>
<dbReference type="InterPro" id="IPR016181">
    <property type="entry name" value="Acyl_CoA_acyltransferase"/>
</dbReference>
<protein>
    <recommendedName>
        <fullName evidence="1">N-acetyltransferase domain-containing protein</fullName>
    </recommendedName>
</protein>
<feature type="domain" description="N-acetyltransferase" evidence="1">
    <location>
        <begin position="4"/>
        <end position="78"/>
    </location>
</feature>